<evidence type="ECO:0000256" key="2">
    <source>
        <dbReference type="SAM" id="Phobius"/>
    </source>
</evidence>
<dbReference type="Pfam" id="PF19950">
    <property type="entry name" value="DUF6412"/>
    <property type="match status" value="1"/>
</dbReference>
<dbReference type="RefSeq" id="WP_220302259.1">
    <property type="nucleotide sequence ID" value="NZ_JAEUAW010000021.1"/>
</dbReference>
<protein>
    <submittedName>
        <fullName evidence="3">Uncharacterized protein</fullName>
    </submittedName>
</protein>
<keyword evidence="2" id="KW-0472">Membrane</keyword>
<keyword evidence="2" id="KW-0812">Transmembrane</keyword>
<sequence length="121" mass="11898">MAATEGGTVFDAIGITLRALLAVVANALRPAADLVAATARPLLETAPLSADAGALVLAVTLVATLAVLAVAIALFRAPAHTPTAGAHPLRAIADATRLTASHPDAPGHSRPRAPGHAALAA</sequence>
<keyword evidence="2" id="KW-1133">Transmembrane helix</keyword>
<feature type="transmembrane region" description="Helical" evidence="2">
    <location>
        <begin position="52"/>
        <end position="75"/>
    </location>
</feature>
<dbReference type="EMBL" id="JAEUAW010000021">
    <property type="protein sequence ID" value="MBW9095559.1"/>
    <property type="molecule type" value="Genomic_DNA"/>
</dbReference>
<evidence type="ECO:0000256" key="1">
    <source>
        <dbReference type="SAM" id="MobiDB-lite"/>
    </source>
</evidence>
<organism evidence="3 4">
    <name type="scientific">Microbacterium jejuense</name>
    <dbReference type="NCBI Taxonomy" id="1263637"/>
    <lineage>
        <taxon>Bacteria</taxon>
        <taxon>Bacillati</taxon>
        <taxon>Actinomycetota</taxon>
        <taxon>Actinomycetes</taxon>
        <taxon>Micrococcales</taxon>
        <taxon>Microbacteriaceae</taxon>
        <taxon>Microbacterium</taxon>
    </lineage>
</organism>
<evidence type="ECO:0000313" key="4">
    <source>
        <dbReference type="Proteomes" id="UP001196843"/>
    </source>
</evidence>
<comment type="caution">
    <text evidence="3">The sequence shown here is derived from an EMBL/GenBank/DDBJ whole genome shotgun (WGS) entry which is preliminary data.</text>
</comment>
<gene>
    <name evidence="3" type="ORF">JNB62_17920</name>
</gene>
<dbReference type="Proteomes" id="UP001196843">
    <property type="component" value="Unassembled WGS sequence"/>
</dbReference>
<evidence type="ECO:0000313" key="3">
    <source>
        <dbReference type="EMBL" id="MBW9095559.1"/>
    </source>
</evidence>
<dbReference type="InterPro" id="IPR045635">
    <property type="entry name" value="DUF6412"/>
</dbReference>
<name>A0ABS7HU62_9MICO</name>
<keyword evidence="4" id="KW-1185">Reference proteome</keyword>
<reference evidence="3 4" key="1">
    <citation type="journal article" date="2021" name="MBio">
        <title>Poor Competitiveness of Bradyrhizobium in Pigeon Pea Root Colonization in Indian Soils.</title>
        <authorList>
            <person name="Chalasani D."/>
            <person name="Basu A."/>
            <person name="Pullabhotla S.V.S.R.N."/>
            <person name="Jorrin B."/>
            <person name="Neal A.L."/>
            <person name="Poole P.S."/>
            <person name="Podile A.R."/>
            <person name="Tkacz A."/>
        </authorList>
    </citation>
    <scope>NUCLEOTIDE SEQUENCE [LARGE SCALE GENOMIC DNA]</scope>
    <source>
        <strain evidence="3 4">HU14</strain>
    </source>
</reference>
<accession>A0ABS7HU62</accession>
<proteinExistence type="predicted"/>
<feature type="region of interest" description="Disordered" evidence="1">
    <location>
        <begin position="97"/>
        <end position="121"/>
    </location>
</feature>